<reference evidence="1" key="1">
    <citation type="submission" date="2020-05" db="EMBL/GenBank/DDBJ databases">
        <title>Large-scale comparative analyses of tick genomes elucidate their genetic diversity and vector capacities.</title>
        <authorList>
            <person name="Jia N."/>
            <person name="Wang J."/>
            <person name="Shi W."/>
            <person name="Du L."/>
            <person name="Sun Y."/>
            <person name="Zhan W."/>
            <person name="Jiang J."/>
            <person name="Wang Q."/>
            <person name="Zhang B."/>
            <person name="Ji P."/>
            <person name="Sakyi L.B."/>
            <person name="Cui X."/>
            <person name="Yuan T."/>
            <person name="Jiang B."/>
            <person name="Yang W."/>
            <person name="Lam T.T.-Y."/>
            <person name="Chang Q."/>
            <person name="Ding S."/>
            <person name="Wang X."/>
            <person name="Zhu J."/>
            <person name="Ruan X."/>
            <person name="Zhao L."/>
            <person name="Wei J."/>
            <person name="Que T."/>
            <person name="Du C."/>
            <person name="Cheng J."/>
            <person name="Dai P."/>
            <person name="Han X."/>
            <person name="Huang E."/>
            <person name="Gao Y."/>
            <person name="Liu J."/>
            <person name="Shao H."/>
            <person name="Ye R."/>
            <person name="Li L."/>
            <person name="Wei W."/>
            <person name="Wang X."/>
            <person name="Wang C."/>
            <person name="Yang T."/>
            <person name="Huo Q."/>
            <person name="Li W."/>
            <person name="Guo W."/>
            <person name="Chen H."/>
            <person name="Zhou L."/>
            <person name="Ni X."/>
            <person name="Tian J."/>
            <person name="Zhou Y."/>
            <person name="Sheng Y."/>
            <person name="Liu T."/>
            <person name="Pan Y."/>
            <person name="Xia L."/>
            <person name="Li J."/>
            <person name="Zhao F."/>
            <person name="Cao W."/>
        </authorList>
    </citation>
    <scope>NUCLEOTIDE SEQUENCE</scope>
    <source>
        <strain evidence="1">Hyas-2018</strain>
    </source>
</reference>
<organism evidence="1 2">
    <name type="scientific">Hyalomma asiaticum</name>
    <name type="common">Tick</name>
    <dbReference type="NCBI Taxonomy" id="266040"/>
    <lineage>
        <taxon>Eukaryota</taxon>
        <taxon>Metazoa</taxon>
        <taxon>Ecdysozoa</taxon>
        <taxon>Arthropoda</taxon>
        <taxon>Chelicerata</taxon>
        <taxon>Arachnida</taxon>
        <taxon>Acari</taxon>
        <taxon>Parasitiformes</taxon>
        <taxon>Ixodida</taxon>
        <taxon>Ixodoidea</taxon>
        <taxon>Ixodidae</taxon>
        <taxon>Hyalomminae</taxon>
        <taxon>Hyalomma</taxon>
    </lineage>
</organism>
<evidence type="ECO:0000313" key="1">
    <source>
        <dbReference type="EMBL" id="KAH6933350.1"/>
    </source>
</evidence>
<evidence type="ECO:0000313" key="2">
    <source>
        <dbReference type="Proteomes" id="UP000821845"/>
    </source>
</evidence>
<accession>A0ACB7SFL6</accession>
<name>A0ACB7SFL6_HYAAI</name>
<protein>
    <submittedName>
        <fullName evidence="1">Uncharacterized protein</fullName>
    </submittedName>
</protein>
<keyword evidence="2" id="KW-1185">Reference proteome</keyword>
<comment type="caution">
    <text evidence="1">The sequence shown here is derived from an EMBL/GenBank/DDBJ whole genome shotgun (WGS) entry which is preliminary data.</text>
</comment>
<sequence>MEMQRSLRKEPVEANAEFKMMARAFSRATTPSLHYWLAAHIMFLQQFCGANVAATYAREIVAAAGVDANKGDADLVMLAIQVMVAVTCAALPLMDTVGRLRLLLVSANICVVSMILLGGVYPDMPAGITSSTMSTAANVTEVAVGSSGARGSRFALGFLAIFFFGYGLGIGPLTWIQAVELTPLRGHGVEFGSVCTFHWACAFCSATFFERVRVSFGFSEMAWFYGTLTFANGLVLYYFMPETKQLALETILLDECPVEDMLGRRRSFKVGAACRCKRPTAPTVDAGLGISLPPLGLQMKSDSMSNDVPSPFKCDHSAGLSQERVPSTHIY</sequence>
<dbReference type="Proteomes" id="UP000821845">
    <property type="component" value="Chromosome 4"/>
</dbReference>
<dbReference type="EMBL" id="CM023484">
    <property type="protein sequence ID" value="KAH6933350.1"/>
    <property type="molecule type" value="Genomic_DNA"/>
</dbReference>
<gene>
    <name evidence="1" type="ORF">HPB50_014380</name>
</gene>
<proteinExistence type="predicted"/>